<dbReference type="InterPro" id="IPR005129">
    <property type="entry name" value="GTPase_ArgK"/>
</dbReference>
<dbReference type="AlphaFoldDB" id="A0A2C9JTX0"/>
<gene>
    <name evidence="2" type="primary">106068137</name>
</gene>
<dbReference type="SUPFAM" id="SSF52540">
    <property type="entry name" value="P-loop containing nucleoside triphosphate hydrolases"/>
    <property type="match status" value="1"/>
</dbReference>
<dbReference type="PANTHER" id="PTHR23408">
    <property type="entry name" value="METHYLMALONYL-COA MUTASE"/>
    <property type="match status" value="1"/>
</dbReference>
<dbReference type="KEGG" id="bgt:106068137"/>
<evidence type="ECO:0000313" key="3">
    <source>
        <dbReference type="Proteomes" id="UP000076420"/>
    </source>
</evidence>
<name>A0A2C9JTX0_BIOGL</name>
<dbReference type="Pfam" id="PF03308">
    <property type="entry name" value="MeaB"/>
    <property type="match status" value="1"/>
</dbReference>
<dbReference type="VEuPathDB" id="VectorBase:BGLAX_043269"/>
<comment type="similarity">
    <text evidence="1">Belongs to the SIMIBI class G3E GTPase family. ArgK/MeaB subfamily.</text>
</comment>
<sequence>MSNLRPQMCIKDWHEMLLEVKVPNEVLYHRQMDFVDMVRKGIKKGIVEVADLVVITKSDGDLLPAARRIQTEYSSALRLMRSRSKAWRPKVTKVSALERTGISELWEMMQDFRESTLLCGELLSRRERQLKLWLWNHIRDHIMGRFERQPKVKSMLPVLEDLVVKGHVTPGLAADYMLQQVDLVDDL</sequence>
<proteinExistence type="inferred from homology"/>
<dbReference type="PANTHER" id="PTHR23408:SF3">
    <property type="entry name" value="METHYLMALONIC ACIDURIA TYPE A PROTEIN, MITOCHONDRIAL"/>
    <property type="match status" value="1"/>
</dbReference>
<dbReference type="STRING" id="6526.A0A2C9JTX0"/>
<evidence type="ECO:0000313" key="2">
    <source>
        <dbReference type="EnsemblMetazoa" id="BGLB008027-PB"/>
    </source>
</evidence>
<dbReference type="EnsemblMetazoa" id="BGLB008027-RB">
    <property type="protein sequence ID" value="BGLB008027-PB"/>
    <property type="gene ID" value="BGLB008027"/>
</dbReference>
<dbReference type="Proteomes" id="UP000076420">
    <property type="component" value="Unassembled WGS sequence"/>
</dbReference>
<dbReference type="GO" id="GO:0005737">
    <property type="term" value="C:cytoplasm"/>
    <property type="evidence" value="ECO:0007669"/>
    <property type="project" value="TreeGrafter"/>
</dbReference>
<accession>A0A2C9JTX0</accession>
<dbReference type="InterPro" id="IPR027417">
    <property type="entry name" value="P-loop_NTPase"/>
</dbReference>
<dbReference type="Gene3D" id="1.10.287.130">
    <property type="match status" value="1"/>
</dbReference>
<dbReference type="VEuPathDB" id="VectorBase:BGLB008027"/>
<evidence type="ECO:0000256" key="1">
    <source>
        <dbReference type="ARBA" id="ARBA00009625"/>
    </source>
</evidence>
<dbReference type="Gene3D" id="3.40.50.300">
    <property type="entry name" value="P-loop containing nucleotide triphosphate hydrolases"/>
    <property type="match status" value="1"/>
</dbReference>
<reference evidence="2" key="1">
    <citation type="submission" date="2020-05" db="UniProtKB">
        <authorList>
            <consortium name="EnsemblMetazoa"/>
        </authorList>
    </citation>
    <scope>IDENTIFICATION</scope>
    <source>
        <strain evidence="2">BB02</strain>
    </source>
</reference>
<dbReference type="GO" id="GO:0005525">
    <property type="term" value="F:GTP binding"/>
    <property type="evidence" value="ECO:0007669"/>
    <property type="project" value="InterPro"/>
</dbReference>
<protein>
    <submittedName>
        <fullName evidence="2">Uncharacterized protein</fullName>
    </submittedName>
</protein>
<dbReference type="GO" id="GO:0003924">
    <property type="term" value="F:GTPase activity"/>
    <property type="evidence" value="ECO:0007669"/>
    <property type="project" value="InterPro"/>
</dbReference>
<organism evidence="2 3">
    <name type="scientific">Biomphalaria glabrata</name>
    <name type="common">Bloodfluke planorb</name>
    <name type="synonym">Freshwater snail</name>
    <dbReference type="NCBI Taxonomy" id="6526"/>
    <lineage>
        <taxon>Eukaryota</taxon>
        <taxon>Metazoa</taxon>
        <taxon>Spiralia</taxon>
        <taxon>Lophotrochozoa</taxon>
        <taxon>Mollusca</taxon>
        <taxon>Gastropoda</taxon>
        <taxon>Heterobranchia</taxon>
        <taxon>Euthyneura</taxon>
        <taxon>Panpulmonata</taxon>
        <taxon>Hygrophila</taxon>
        <taxon>Lymnaeoidea</taxon>
        <taxon>Planorbidae</taxon>
        <taxon>Biomphalaria</taxon>
    </lineage>
</organism>